<dbReference type="GO" id="GO:0007165">
    <property type="term" value="P:signal transduction"/>
    <property type="evidence" value="ECO:0007669"/>
    <property type="project" value="InterPro"/>
</dbReference>
<dbReference type="InterPro" id="IPR029071">
    <property type="entry name" value="Ubiquitin-like_domsf"/>
</dbReference>
<feature type="compositionally biased region" description="Pro residues" evidence="2">
    <location>
        <begin position="1267"/>
        <end position="1279"/>
    </location>
</feature>
<dbReference type="GO" id="GO:0005886">
    <property type="term" value="C:plasma membrane"/>
    <property type="evidence" value="ECO:0007669"/>
    <property type="project" value="TreeGrafter"/>
</dbReference>
<dbReference type="InterPro" id="IPR044926">
    <property type="entry name" value="RGS_subdomain_2"/>
</dbReference>
<sequence>MHPNRRRKKRPNYGIKTVEVMRGSNGFGFTISGQQPCILSCIVANSPADQAGLRAGDFLISVNGISVSKITHDAVVSLIGNCIGPIKMTIAENYFSDSSDEELECSRMVNTRKPKYTHKPRVRKELNRTSIDAKAVPKPVHNNIPERFINVPMEDEGSPAEYKALVGYLGTIEMPKQLLPNTRLQTVCSCIRKLRQEKRAPTAILMTILPTCLTLKNSANQILAIYPTNRVVYVGSTADKETRYFGLVTSAIGDMRTQENNEHAWNAVDKKHNNDSVEISNSCHVFAVDPKILDHNVHLSKAETFKIVCTRNAVNGHCMEFPENALYVVSLIQNMYKLQNNDKNENFGPLVANSPQPSASSNSDSGIGFRDDCGNVSDRILVVEFPHHRPFPFQSSVNRPSGIDAANLPLEGLDIPFEHDESQQNIFSRNETQFLDKKQLNNLNNIRACESKDQKYSNITPKIGTKISDSSDDNTQSIEAETYRERAVDCPDSPQKLSLKEIATNLDSKSGSCDDVSMHSSKSNELSNLLSIFKVPFEAKKHKKQLKVASQDDLDRHNFNYKLSPKVYGFRPNYSCEELNNLESNFNVCDKLGYGSLQDLSCRDGVCSGKRMSIMQSEPDMRINKDDEACDDNFVKCNYTEGPSAWAGSFEKLLADPLGLHMFAEFLKKEFSAENIYFWIACERFKTLTADHDRKNDAQRIYRQHLSPGATEAVNVDAPARQGVEKNLQRAPADLFAHSQKQIYNLMKFDSYPRFLRSDIYRKCLAGDGEKVAIDVRLLLQPISSPTKLKKSVSNAEDRRRKSLLPWHRKNRSKSKDRGESEYTKRSHEGLEYLKNAEPDTIHSSGSSLTSLDLAVAPQDLLKQSQLNQEDLSNNVARTALCRVLLSNGSTTVVQIKQTETIQELVTRLLEKRGLTYSSFEVLTDKHLKCLNPEDSSLTLAGCEVNVEQRVVFKLDLPNRKMISIRSKYTKIIIDVLKPSLHKYHYNLEQMVVLNGNTPIDLHQPVTSIDGMRLKVQFKDDIKPENLNSTTRNINNKTKLEEITNKVFEGILQEKSDTGVHKSTQSDKGSVKSEDWGSEHSSTIIGKFLKRDSGIYERKKKISARYKGVVEEVMRDNTKKPLIAKMTCGANKFNVSCSESDELVEGLTRAQRRLDDQRGTEINFEMPDFLKNKENDYQQKQPRRSNETEKSSAKFYLGETSVPANTDKLPVISSAKNMKLELQSNYENRTVLVPNKYSSDRTNSPPKTIEVVQMSQTNPVDRRNHTEPPPLPPKPKVIPIKPPNWGHLNGFYKKDVPVADKKQTMFLEQASSSFV</sequence>
<dbReference type="SMART" id="SM00315">
    <property type="entry name" value="RGS"/>
    <property type="match status" value="1"/>
</dbReference>
<feature type="region of interest" description="Disordered" evidence="2">
    <location>
        <begin position="1257"/>
        <end position="1279"/>
    </location>
</feature>
<dbReference type="InterPro" id="IPR036034">
    <property type="entry name" value="PDZ_sf"/>
</dbReference>
<dbReference type="CDD" id="cd01817">
    <property type="entry name" value="RBD1_RGS12_like"/>
    <property type="match status" value="1"/>
</dbReference>
<evidence type="ECO:0000259" key="5">
    <source>
        <dbReference type="PROSITE" id="PS50898"/>
    </source>
</evidence>
<dbReference type="InterPro" id="IPR024066">
    <property type="entry name" value="RGS_subdom1/3"/>
</dbReference>
<dbReference type="Gene3D" id="3.10.20.90">
    <property type="entry name" value="Phosphatidylinositol 3-kinase Catalytic Subunit, Chain A, domain 1"/>
    <property type="match status" value="2"/>
</dbReference>
<feature type="compositionally biased region" description="Basic residues" evidence="2">
    <location>
        <begin position="801"/>
        <end position="813"/>
    </location>
</feature>
<dbReference type="SUPFAM" id="SSF54236">
    <property type="entry name" value="Ubiquitin-like"/>
    <property type="match status" value="2"/>
</dbReference>
<dbReference type="Gene3D" id="2.30.42.10">
    <property type="match status" value="1"/>
</dbReference>
<evidence type="ECO:0000256" key="1">
    <source>
        <dbReference type="ARBA" id="ARBA00022468"/>
    </source>
</evidence>
<evidence type="ECO:0000313" key="6">
    <source>
        <dbReference type="EMBL" id="CAH1101478.1"/>
    </source>
</evidence>
<reference evidence="6" key="1">
    <citation type="submission" date="2022-01" db="EMBL/GenBank/DDBJ databases">
        <authorList>
            <person name="King R."/>
        </authorList>
    </citation>
    <scope>NUCLEOTIDE SEQUENCE</scope>
</reference>
<feature type="compositionally biased region" description="Low complexity" evidence="2">
    <location>
        <begin position="352"/>
        <end position="365"/>
    </location>
</feature>
<dbReference type="PROSITE" id="PS50132">
    <property type="entry name" value="RGS"/>
    <property type="match status" value="1"/>
</dbReference>
<dbReference type="Pfam" id="PF02196">
    <property type="entry name" value="RBD"/>
    <property type="match status" value="1"/>
</dbReference>
<dbReference type="CDD" id="cd17067">
    <property type="entry name" value="RBD2_RGS12_like"/>
    <property type="match status" value="1"/>
</dbReference>
<dbReference type="InterPro" id="IPR016137">
    <property type="entry name" value="RGS"/>
</dbReference>
<feature type="region of interest" description="Disordered" evidence="2">
    <location>
        <begin position="787"/>
        <end position="837"/>
    </location>
</feature>
<dbReference type="SUPFAM" id="SSF50729">
    <property type="entry name" value="PH domain-like"/>
    <property type="match status" value="1"/>
</dbReference>
<dbReference type="FunFam" id="1.10.167.10:FF:000001">
    <property type="entry name" value="Putative regulator of g-protein signaling 12"/>
    <property type="match status" value="1"/>
</dbReference>
<dbReference type="PROSITE" id="PS50898">
    <property type="entry name" value="RBD"/>
    <property type="match status" value="2"/>
</dbReference>
<evidence type="ECO:0008006" key="8">
    <source>
        <dbReference type="Google" id="ProtNLM"/>
    </source>
</evidence>
<gene>
    <name evidence="6" type="ORF">PSYICH_LOCUS2410</name>
</gene>
<dbReference type="SUPFAM" id="SSF48097">
    <property type="entry name" value="Regulator of G-protein signaling, RGS"/>
    <property type="match status" value="1"/>
</dbReference>
<feature type="region of interest" description="Disordered" evidence="2">
    <location>
        <begin position="347"/>
        <end position="366"/>
    </location>
</feature>
<dbReference type="PROSITE" id="PS50106">
    <property type="entry name" value="PDZ"/>
    <property type="match status" value="1"/>
</dbReference>
<dbReference type="GO" id="GO:0005737">
    <property type="term" value="C:cytoplasm"/>
    <property type="evidence" value="ECO:0007669"/>
    <property type="project" value="TreeGrafter"/>
</dbReference>
<feature type="domain" description="RBD" evidence="5">
    <location>
        <begin position="880"/>
        <end position="950"/>
    </location>
</feature>
<dbReference type="SMART" id="SM00455">
    <property type="entry name" value="RBD"/>
    <property type="match status" value="2"/>
</dbReference>
<feature type="domain" description="RBD" evidence="5">
    <location>
        <begin position="951"/>
        <end position="1019"/>
    </location>
</feature>
<evidence type="ECO:0000313" key="7">
    <source>
        <dbReference type="Proteomes" id="UP001153636"/>
    </source>
</evidence>
<feature type="compositionally biased region" description="Basic and acidic residues" evidence="2">
    <location>
        <begin position="814"/>
        <end position="837"/>
    </location>
</feature>
<dbReference type="Pfam" id="PF00595">
    <property type="entry name" value="PDZ"/>
    <property type="match status" value="1"/>
</dbReference>
<evidence type="ECO:0000259" key="3">
    <source>
        <dbReference type="PROSITE" id="PS50106"/>
    </source>
</evidence>
<proteinExistence type="predicted"/>
<feature type="region of interest" description="Disordered" evidence="2">
    <location>
        <begin position="1058"/>
        <end position="1077"/>
    </location>
</feature>
<feature type="domain" description="PDZ" evidence="3">
    <location>
        <begin position="17"/>
        <end position="94"/>
    </location>
</feature>
<feature type="compositionally biased region" description="Basic and acidic residues" evidence="2">
    <location>
        <begin position="1168"/>
        <end position="1177"/>
    </location>
</feature>
<keyword evidence="1" id="KW-0343">GTPase activation</keyword>
<dbReference type="InterPro" id="IPR036305">
    <property type="entry name" value="RGS_sf"/>
</dbReference>
<protein>
    <recommendedName>
        <fullName evidence="8">Regulator of G-protein signaling loco</fullName>
    </recommendedName>
</protein>
<name>A0A9P0G6A0_9CUCU</name>
<dbReference type="SMART" id="SM00228">
    <property type="entry name" value="PDZ"/>
    <property type="match status" value="1"/>
</dbReference>
<dbReference type="InterPro" id="IPR003116">
    <property type="entry name" value="RBD_dom"/>
</dbReference>
<feature type="domain" description="RGS" evidence="4">
    <location>
        <begin position="649"/>
        <end position="765"/>
    </location>
</feature>
<dbReference type="Gene3D" id="1.10.196.10">
    <property type="match status" value="1"/>
</dbReference>
<dbReference type="GO" id="GO:0005634">
    <property type="term" value="C:nucleus"/>
    <property type="evidence" value="ECO:0007669"/>
    <property type="project" value="TreeGrafter"/>
</dbReference>
<dbReference type="EMBL" id="OV651823">
    <property type="protein sequence ID" value="CAH1101478.1"/>
    <property type="molecule type" value="Genomic_DNA"/>
</dbReference>
<organism evidence="6 7">
    <name type="scientific">Psylliodes chrysocephalus</name>
    <dbReference type="NCBI Taxonomy" id="3402493"/>
    <lineage>
        <taxon>Eukaryota</taxon>
        <taxon>Metazoa</taxon>
        <taxon>Ecdysozoa</taxon>
        <taxon>Arthropoda</taxon>
        <taxon>Hexapoda</taxon>
        <taxon>Insecta</taxon>
        <taxon>Pterygota</taxon>
        <taxon>Neoptera</taxon>
        <taxon>Endopterygota</taxon>
        <taxon>Coleoptera</taxon>
        <taxon>Polyphaga</taxon>
        <taxon>Cucujiformia</taxon>
        <taxon>Chrysomeloidea</taxon>
        <taxon>Chrysomelidae</taxon>
        <taxon>Galerucinae</taxon>
        <taxon>Alticini</taxon>
        <taxon>Psylliodes</taxon>
    </lineage>
</organism>
<dbReference type="Proteomes" id="UP001153636">
    <property type="component" value="Chromosome 11"/>
</dbReference>
<dbReference type="InterPro" id="IPR046995">
    <property type="entry name" value="RGS10/12/14-like"/>
</dbReference>
<dbReference type="SUPFAM" id="SSF50156">
    <property type="entry name" value="PDZ domain-like"/>
    <property type="match status" value="1"/>
</dbReference>
<dbReference type="InterPro" id="IPR001478">
    <property type="entry name" value="PDZ"/>
</dbReference>
<dbReference type="OrthoDB" id="196547at2759"/>
<dbReference type="Gene3D" id="1.10.167.10">
    <property type="entry name" value="Regulator of G-protein Signalling 4, domain 2"/>
    <property type="match status" value="1"/>
</dbReference>
<dbReference type="GO" id="GO:0005096">
    <property type="term" value="F:GTPase activator activity"/>
    <property type="evidence" value="ECO:0007669"/>
    <property type="project" value="UniProtKB-KW"/>
</dbReference>
<dbReference type="PANTHER" id="PTHR45945">
    <property type="entry name" value="REGULATOR OF G-PROTEIN SIGNALING LOCO"/>
    <property type="match status" value="1"/>
</dbReference>
<dbReference type="Pfam" id="PF00615">
    <property type="entry name" value="RGS"/>
    <property type="match status" value="1"/>
</dbReference>
<dbReference type="GO" id="GO:0008277">
    <property type="term" value="P:regulation of G protein-coupled receptor signaling pathway"/>
    <property type="evidence" value="ECO:0007669"/>
    <property type="project" value="TreeGrafter"/>
</dbReference>
<dbReference type="PRINTS" id="PR01301">
    <property type="entry name" value="RGSPROTEIN"/>
</dbReference>
<evidence type="ECO:0000256" key="2">
    <source>
        <dbReference type="SAM" id="MobiDB-lite"/>
    </source>
</evidence>
<feature type="region of interest" description="Disordered" evidence="2">
    <location>
        <begin position="1166"/>
        <end position="1196"/>
    </location>
</feature>
<dbReference type="Gene3D" id="2.30.29.30">
    <property type="entry name" value="Pleckstrin-homology domain (PH domain)/Phosphotyrosine-binding domain (PTB)"/>
    <property type="match status" value="1"/>
</dbReference>
<dbReference type="PANTHER" id="PTHR45945:SF3">
    <property type="entry name" value="REGULATOR OF G-PROTEIN SIGNALING LOCO"/>
    <property type="match status" value="1"/>
</dbReference>
<evidence type="ECO:0000259" key="4">
    <source>
        <dbReference type="PROSITE" id="PS50132"/>
    </source>
</evidence>
<dbReference type="GO" id="GO:0048699">
    <property type="term" value="P:generation of neurons"/>
    <property type="evidence" value="ECO:0007669"/>
    <property type="project" value="UniProtKB-ARBA"/>
</dbReference>
<dbReference type="CDD" id="cd06710">
    <property type="entry name" value="PDZ_RGS12-like"/>
    <property type="match status" value="1"/>
</dbReference>
<keyword evidence="7" id="KW-1185">Reference proteome</keyword>
<accession>A0A9P0G6A0</accession>
<dbReference type="InterPro" id="IPR011993">
    <property type="entry name" value="PH-like_dom_sf"/>
</dbReference>